<proteinExistence type="predicted"/>
<reference evidence="1 2" key="1">
    <citation type="submission" date="2024-01" db="EMBL/GenBank/DDBJ databases">
        <title>Hyphobacterium bacterium isolated from marine sediment.</title>
        <authorList>
            <person name="Zhao S."/>
        </authorList>
    </citation>
    <scope>NUCLEOTIDE SEQUENCE [LARGE SCALE GENOMIC DNA]</scope>
    <source>
        <strain evidence="2">HN65</strain>
    </source>
</reference>
<evidence type="ECO:0000313" key="1">
    <source>
        <dbReference type="EMBL" id="MEE2527363.1"/>
    </source>
</evidence>
<sequence length="166" mass="18550">MRIWAFVLAAIFATGCSSIDRPQIAISEQRCEALHSWALQGRESERIAIWNWEYPENVIAIRARMTACSEAGCEPDTSDLTLYEALSPYTHSLELGEFVWLLAEDCFDANVNIQAGEYSNVGLAEALVQLEGAMLEMQFNENLCVFGEAGEDVDRGCAFFRSRRAP</sequence>
<comment type="caution">
    <text evidence="1">The sequence shown here is derived from an EMBL/GenBank/DDBJ whole genome shotgun (WGS) entry which is preliminary data.</text>
</comment>
<organism evidence="1 2">
    <name type="scientific">Hyphobacterium lacteum</name>
    <dbReference type="NCBI Taxonomy" id="3116575"/>
    <lineage>
        <taxon>Bacteria</taxon>
        <taxon>Pseudomonadati</taxon>
        <taxon>Pseudomonadota</taxon>
        <taxon>Alphaproteobacteria</taxon>
        <taxon>Maricaulales</taxon>
        <taxon>Maricaulaceae</taxon>
        <taxon>Hyphobacterium</taxon>
    </lineage>
</organism>
<keyword evidence="2" id="KW-1185">Reference proteome</keyword>
<dbReference type="EMBL" id="JAZDRP010000013">
    <property type="protein sequence ID" value="MEE2527363.1"/>
    <property type="molecule type" value="Genomic_DNA"/>
</dbReference>
<gene>
    <name evidence="1" type="ORF">V0U79_13430</name>
</gene>
<name>A0ABU7LTY0_9PROT</name>
<accession>A0ABU7LTY0</accession>
<dbReference type="Proteomes" id="UP001354971">
    <property type="component" value="Unassembled WGS sequence"/>
</dbReference>
<dbReference type="PROSITE" id="PS51257">
    <property type="entry name" value="PROKAR_LIPOPROTEIN"/>
    <property type="match status" value="1"/>
</dbReference>
<evidence type="ECO:0008006" key="3">
    <source>
        <dbReference type="Google" id="ProtNLM"/>
    </source>
</evidence>
<protein>
    <recommendedName>
        <fullName evidence="3">Lipoprotein</fullName>
    </recommendedName>
</protein>
<dbReference type="RefSeq" id="WP_330200025.1">
    <property type="nucleotide sequence ID" value="NZ_JAZDRP010000013.1"/>
</dbReference>
<evidence type="ECO:0000313" key="2">
    <source>
        <dbReference type="Proteomes" id="UP001354971"/>
    </source>
</evidence>